<evidence type="ECO:0000313" key="2">
    <source>
        <dbReference type="Proteomes" id="UP000730618"/>
    </source>
</evidence>
<organism evidence="1 2">
    <name type="scientific">Paenibacillus allorhizosphaerae</name>
    <dbReference type="NCBI Taxonomy" id="2849866"/>
    <lineage>
        <taxon>Bacteria</taxon>
        <taxon>Bacillati</taxon>
        <taxon>Bacillota</taxon>
        <taxon>Bacilli</taxon>
        <taxon>Bacillales</taxon>
        <taxon>Paenibacillaceae</taxon>
        <taxon>Paenibacillus</taxon>
    </lineage>
</organism>
<dbReference type="Proteomes" id="UP000730618">
    <property type="component" value="Unassembled WGS sequence"/>
</dbReference>
<reference evidence="1 2" key="1">
    <citation type="submission" date="2021-06" db="EMBL/GenBank/DDBJ databases">
        <authorList>
            <person name="Criscuolo A."/>
        </authorList>
    </citation>
    <scope>NUCLEOTIDE SEQUENCE [LARGE SCALE GENOMIC DNA]</scope>
    <source>
        <strain evidence="2">CIP 111802</strain>
    </source>
</reference>
<proteinExistence type="predicted"/>
<accession>A0ABN7TXF9</accession>
<gene>
    <name evidence="1" type="ORF">PAECIP111802_07458</name>
</gene>
<name>A0ABN7TXF9_9BACL</name>
<evidence type="ECO:0000313" key="1">
    <source>
        <dbReference type="EMBL" id="CAG7659188.1"/>
    </source>
</evidence>
<dbReference type="RefSeq" id="WP_218103568.1">
    <property type="nucleotide sequence ID" value="NZ_CAJVCE010000075.1"/>
</dbReference>
<comment type="caution">
    <text evidence="1">The sequence shown here is derived from an EMBL/GenBank/DDBJ whole genome shotgun (WGS) entry which is preliminary data.</text>
</comment>
<dbReference type="EMBL" id="CAJVCE010000075">
    <property type="protein sequence ID" value="CAG7659188.1"/>
    <property type="molecule type" value="Genomic_DNA"/>
</dbReference>
<protein>
    <submittedName>
        <fullName evidence="1">Uncharacterized protein</fullName>
    </submittedName>
</protein>
<keyword evidence="2" id="KW-1185">Reference proteome</keyword>
<sequence length="272" mass="31946">MVLGSLDKNIIAEYYSSYAKLHSTSKGFISNLLSDMDECILKERAENEYEIKFKILEEGLRIQEYLYRFEDSFTRSSRYLVDRVQECTNMTSYFFTDKEKEYSIFKYKNETMLKIKKHRIIEGDQFPIFVNEELFHTKSSEIISQIMQPAIIYKGRMVKHRIKDFIVDTIDGRVYSLAVTICEASGKLQYQLEVEYSGYIKGYGPFIENHENQIIESLEGLASFVYSNLKKVITPDTQRKFEFVIASTDYDSIEEIIDFSKQKILKEEFGVV</sequence>